<proteinExistence type="predicted"/>
<dbReference type="EMBL" id="CM039433">
    <property type="protein sequence ID" value="KAI4326813.1"/>
    <property type="molecule type" value="Genomic_DNA"/>
</dbReference>
<reference evidence="1 2" key="1">
    <citation type="journal article" date="2022" name="DNA Res.">
        <title>Chromosomal-level genome assembly of the orchid tree Bauhinia variegata (Leguminosae; Cercidoideae) supports the allotetraploid origin hypothesis of Bauhinia.</title>
        <authorList>
            <person name="Zhong Y."/>
            <person name="Chen Y."/>
            <person name="Zheng D."/>
            <person name="Pang J."/>
            <person name="Liu Y."/>
            <person name="Luo S."/>
            <person name="Meng S."/>
            <person name="Qian L."/>
            <person name="Wei D."/>
            <person name="Dai S."/>
            <person name="Zhou R."/>
        </authorList>
    </citation>
    <scope>NUCLEOTIDE SEQUENCE [LARGE SCALE GENOMIC DNA]</scope>
    <source>
        <strain evidence="1">BV-YZ2020</strain>
    </source>
</reference>
<accession>A0ACB9MRP8</accession>
<protein>
    <submittedName>
        <fullName evidence="1">Uncharacterized protein</fullName>
    </submittedName>
</protein>
<evidence type="ECO:0000313" key="1">
    <source>
        <dbReference type="EMBL" id="KAI4326813.1"/>
    </source>
</evidence>
<gene>
    <name evidence="1" type="ORF">L6164_019343</name>
</gene>
<dbReference type="Proteomes" id="UP000828941">
    <property type="component" value="Chromosome 8"/>
</dbReference>
<name>A0ACB9MRP8_BAUVA</name>
<keyword evidence="2" id="KW-1185">Reference proteome</keyword>
<comment type="caution">
    <text evidence="1">The sequence shown here is derived from an EMBL/GenBank/DDBJ whole genome shotgun (WGS) entry which is preliminary data.</text>
</comment>
<evidence type="ECO:0000313" key="2">
    <source>
        <dbReference type="Proteomes" id="UP000828941"/>
    </source>
</evidence>
<sequence length="661" mass="73765">MSVADVVFSPICKRSAHCQGKVGSCSGESILIYLTVDGTVIPMSVLESDSIASVKVRIQTCKGFVVKKQKLVFGGRELARNDTPIAEYGVTSGNVLHLVLRLSDLLFIVVRTVSGKEFEFHIDRYRNVGYLKQRIKKKGKGFVDLEDEDEDHDLFCNGEKLDDQRVFHDISKSNDDVIHLLVQKSAKVRAKSIRNDLELSVVATTSGEVQQVENRNHRTRQLNEVKVVGIGKTPSGLDFWLEPIILNPKINFFPFLWDMINSTFDGLRKGNHPIRSSEGTGGTYLMQDKSGLEYVSVFKPIDEEPMAVNNPRGLPISSNGEGLKRGTKVGEGALREVAAYILDHPRSGPRLISGEAIGFAGIPPTVMVQCLHEKFNHPEGYDCSSKHVKIGSLQMFRDHDGNCEDIGPGDFSVEQVHKITVFDIRMANADRHAGNILFKKESGGQTVLIPIDHGYCLPDKFEDCTFDWLYWPQASKPYSPDTVDYINSLDAEQDIELLKHYGWDVPLEAARTLGISTMLLKKGVERGLTPYAIGSIMSRTNLNRESVIEEIIRDAQNSLLPDMSEAAFLEAVSQVMDARLDKKLRSEFYLSADGFRIEHTEELEQSSCVHSKRKDNAERFTYCDVVLFPDRAISSSLALSIPSSAESEISGLNNYKALDWI</sequence>
<organism evidence="1 2">
    <name type="scientific">Bauhinia variegata</name>
    <name type="common">Purple orchid tree</name>
    <name type="synonym">Phanera variegata</name>
    <dbReference type="NCBI Taxonomy" id="167791"/>
    <lineage>
        <taxon>Eukaryota</taxon>
        <taxon>Viridiplantae</taxon>
        <taxon>Streptophyta</taxon>
        <taxon>Embryophyta</taxon>
        <taxon>Tracheophyta</taxon>
        <taxon>Spermatophyta</taxon>
        <taxon>Magnoliopsida</taxon>
        <taxon>eudicotyledons</taxon>
        <taxon>Gunneridae</taxon>
        <taxon>Pentapetalae</taxon>
        <taxon>rosids</taxon>
        <taxon>fabids</taxon>
        <taxon>Fabales</taxon>
        <taxon>Fabaceae</taxon>
        <taxon>Cercidoideae</taxon>
        <taxon>Cercideae</taxon>
        <taxon>Bauhiniinae</taxon>
        <taxon>Bauhinia</taxon>
    </lineage>
</organism>